<keyword evidence="5 7" id="KW-0472">Membrane</keyword>
<evidence type="ECO:0000256" key="5">
    <source>
        <dbReference type="ARBA" id="ARBA00023136"/>
    </source>
</evidence>
<dbReference type="Pfam" id="PF03669">
    <property type="entry name" value="ASTER"/>
    <property type="match status" value="1"/>
</dbReference>
<organism evidence="8 9">
    <name type="scientific">Plasmodiophora brassicae</name>
    <name type="common">Clubroot disease agent</name>
    <dbReference type="NCBI Taxonomy" id="37360"/>
    <lineage>
        <taxon>Eukaryota</taxon>
        <taxon>Sar</taxon>
        <taxon>Rhizaria</taxon>
        <taxon>Endomyxa</taxon>
        <taxon>Phytomyxea</taxon>
        <taxon>Plasmodiophorida</taxon>
        <taxon>Plasmodiophoridae</taxon>
        <taxon>Plasmodiophora</taxon>
    </lineage>
</organism>
<evidence type="ECO:0000256" key="2">
    <source>
        <dbReference type="ARBA" id="ARBA00009066"/>
    </source>
</evidence>
<evidence type="ECO:0000256" key="4">
    <source>
        <dbReference type="ARBA" id="ARBA00022989"/>
    </source>
</evidence>
<name>A0A3P3YFF8_PLABS</name>
<comment type="similarity">
    <text evidence="2">Belongs to the Asterix family.</text>
</comment>
<dbReference type="GO" id="GO:0005789">
    <property type="term" value="C:endoplasmic reticulum membrane"/>
    <property type="evidence" value="ECO:0007669"/>
    <property type="project" value="InterPro"/>
</dbReference>
<keyword evidence="4 7" id="KW-1133">Transmembrane helix</keyword>
<dbReference type="GO" id="GO:0044183">
    <property type="term" value="F:protein folding chaperone"/>
    <property type="evidence" value="ECO:0007669"/>
    <property type="project" value="InterPro"/>
</dbReference>
<gene>
    <name evidence="8" type="ORF">PLBR_LOCUS6118</name>
</gene>
<evidence type="ECO:0000256" key="6">
    <source>
        <dbReference type="SAM" id="MobiDB-lite"/>
    </source>
</evidence>
<comment type="subcellular location">
    <subcellularLocation>
        <location evidence="1">Membrane</location>
    </subcellularLocation>
</comment>
<evidence type="ECO:0000256" key="1">
    <source>
        <dbReference type="ARBA" id="ARBA00004370"/>
    </source>
</evidence>
<feature type="region of interest" description="Disordered" evidence="6">
    <location>
        <begin position="1"/>
        <end position="22"/>
    </location>
</feature>
<geneLocation type="mitochondrion" evidence="8"/>
<dbReference type="InterPro" id="IPR005351">
    <property type="entry name" value="ASTER"/>
</dbReference>
<protein>
    <recommendedName>
        <fullName evidence="10">Protein Asterix</fullName>
    </recommendedName>
</protein>
<dbReference type="PANTHER" id="PTHR13193">
    <property type="entry name" value="CGI-140"/>
    <property type="match status" value="1"/>
</dbReference>
<dbReference type="Proteomes" id="UP000290189">
    <property type="component" value="Unassembled WGS sequence"/>
</dbReference>
<evidence type="ECO:0008006" key="10">
    <source>
        <dbReference type="Google" id="ProtNLM"/>
    </source>
</evidence>
<dbReference type="GO" id="GO:0045048">
    <property type="term" value="P:protein insertion into ER membrane"/>
    <property type="evidence" value="ECO:0007669"/>
    <property type="project" value="InterPro"/>
</dbReference>
<sequence length="115" mass="12376">MVAAQRGQGDAPTGKLADDPRMPSRITTYKIDQVRDDLSADWPSLLSLVFGISGLTMRIKLLAWASLFCSLTSMSSVRAADFDLKQIISSLAFASLSIFFNYFAPAGPLGTVSPT</sequence>
<reference evidence="8 9" key="1">
    <citation type="submission" date="2018-03" db="EMBL/GenBank/DDBJ databases">
        <authorList>
            <person name="Fogelqvist J."/>
        </authorList>
    </citation>
    <scope>NUCLEOTIDE SEQUENCE [LARGE SCALE GENOMIC DNA]</scope>
</reference>
<evidence type="ECO:0000256" key="3">
    <source>
        <dbReference type="ARBA" id="ARBA00022692"/>
    </source>
</evidence>
<feature type="transmembrane region" description="Helical" evidence="7">
    <location>
        <begin position="87"/>
        <end position="104"/>
    </location>
</feature>
<evidence type="ECO:0000313" key="8">
    <source>
        <dbReference type="EMBL" id="SPQ98903.1"/>
    </source>
</evidence>
<evidence type="ECO:0000256" key="7">
    <source>
        <dbReference type="SAM" id="Phobius"/>
    </source>
</evidence>
<dbReference type="PANTHER" id="PTHR13193:SF0">
    <property type="entry name" value="PAT COMPLEX SUBUNIT ASTERIX"/>
    <property type="match status" value="1"/>
</dbReference>
<proteinExistence type="inferred from homology"/>
<keyword evidence="8" id="KW-0496">Mitochondrion</keyword>
<accession>A0A3P3YFF8</accession>
<keyword evidence="3 7" id="KW-0812">Transmembrane</keyword>
<evidence type="ECO:0000313" key="9">
    <source>
        <dbReference type="Proteomes" id="UP000290189"/>
    </source>
</evidence>
<dbReference type="AlphaFoldDB" id="A0A3P3YFF8"/>
<dbReference type="EMBL" id="OVEO01000010">
    <property type="protein sequence ID" value="SPQ98903.1"/>
    <property type="molecule type" value="Genomic_DNA"/>
</dbReference>